<reference evidence="5 7" key="1">
    <citation type="submission" date="2016-02" db="EMBL/GenBank/DDBJ databases">
        <title>Draft genome sequence for Clostridium paradoxum JW-YL-7.</title>
        <authorList>
            <person name="Utturkar S.M."/>
            <person name="Lancaster A."/>
            <person name="Poole F.L."/>
            <person name="Adams M.W."/>
            <person name="Brown S.D."/>
        </authorList>
    </citation>
    <scope>NUCLEOTIDE SEQUENCE [LARGE SCALE GENOMIC DNA]</scope>
    <source>
        <strain evidence="5 7">JW-YL-7</strain>
    </source>
</reference>
<dbReference type="EMBL" id="FRBG01000001">
    <property type="protein sequence ID" value="SHK41273.1"/>
    <property type="molecule type" value="Genomic_DNA"/>
</dbReference>
<dbReference type="EMBL" id="LSFY01000001">
    <property type="protein sequence ID" value="KXZ40244.1"/>
    <property type="molecule type" value="Genomic_DNA"/>
</dbReference>
<dbReference type="NCBIfam" id="NF038196">
    <property type="entry name" value="ferrodoxin_EFR1"/>
    <property type="match status" value="1"/>
</dbReference>
<keyword evidence="8" id="KW-1185">Reference proteome</keyword>
<dbReference type="InterPro" id="IPR047964">
    <property type="entry name" value="EFR1-like"/>
</dbReference>
<dbReference type="Gene3D" id="3.30.70.20">
    <property type="match status" value="1"/>
</dbReference>
<dbReference type="PROSITE" id="PS51379">
    <property type="entry name" value="4FE4S_FER_2"/>
    <property type="match status" value="2"/>
</dbReference>
<dbReference type="PANTHER" id="PTHR43122:SF1">
    <property type="entry name" value="IRON-SULFUR-BINDING PROTEIN"/>
    <property type="match status" value="1"/>
</dbReference>
<evidence type="ECO:0000259" key="4">
    <source>
        <dbReference type="PROSITE" id="PS51379"/>
    </source>
</evidence>
<dbReference type="Pfam" id="PF13237">
    <property type="entry name" value="Fer4_10"/>
    <property type="match status" value="1"/>
</dbReference>
<name>A0A150FRL0_CLOPD</name>
<feature type="domain" description="4Fe-4S ferredoxin-type" evidence="4">
    <location>
        <begin position="220"/>
        <end position="243"/>
    </location>
</feature>
<accession>A0A150FRL0</accession>
<dbReference type="InterPro" id="IPR017900">
    <property type="entry name" value="4Fe4S_Fe_S_CS"/>
</dbReference>
<dbReference type="Gene3D" id="3.40.50.360">
    <property type="match status" value="1"/>
</dbReference>
<feature type="domain" description="4Fe-4S ferredoxin-type" evidence="4">
    <location>
        <begin position="187"/>
        <end position="216"/>
    </location>
</feature>
<dbReference type="AlphaFoldDB" id="A0A150FRL0"/>
<evidence type="ECO:0000256" key="3">
    <source>
        <dbReference type="ARBA" id="ARBA00023014"/>
    </source>
</evidence>
<dbReference type="SUPFAM" id="SSF54862">
    <property type="entry name" value="4Fe-4S ferredoxins"/>
    <property type="match status" value="1"/>
</dbReference>
<keyword evidence="3" id="KW-0411">Iron-sulfur</keyword>
<dbReference type="STRING" id="1121328.JWYL7_1319"/>
<keyword evidence="2" id="KW-0408">Iron</keyword>
<dbReference type="Pfam" id="PF12724">
    <property type="entry name" value="Flavodoxin_5"/>
    <property type="match status" value="1"/>
</dbReference>
<dbReference type="InterPro" id="IPR029039">
    <property type="entry name" value="Flavoprotein-like_sf"/>
</dbReference>
<evidence type="ECO:0000256" key="1">
    <source>
        <dbReference type="ARBA" id="ARBA00022723"/>
    </source>
</evidence>
<evidence type="ECO:0000313" key="8">
    <source>
        <dbReference type="Proteomes" id="UP000323392"/>
    </source>
</evidence>
<dbReference type="InterPro" id="IPR017896">
    <property type="entry name" value="4Fe4S_Fe-S-bd"/>
</dbReference>
<evidence type="ECO:0000313" key="7">
    <source>
        <dbReference type="Proteomes" id="UP000092605"/>
    </source>
</evidence>
<gene>
    <name evidence="5" type="ORF">JWYL7_1319</name>
    <name evidence="6" type="ORF">SAMN05661008_00203</name>
</gene>
<proteinExistence type="predicted"/>
<dbReference type="GO" id="GO:0051536">
    <property type="term" value="F:iron-sulfur cluster binding"/>
    <property type="evidence" value="ECO:0007669"/>
    <property type="project" value="UniProtKB-KW"/>
</dbReference>
<reference evidence="6 8" key="2">
    <citation type="submission" date="2016-11" db="EMBL/GenBank/DDBJ databases">
        <authorList>
            <person name="Varghese N."/>
            <person name="Submissions S."/>
        </authorList>
    </citation>
    <scope>NUCLEOTIDE SEQUENCE [LARGE SCALE GENOMIC DNA]</scope>
    <source>
        <strain evidence="6 8">DSM 7308</strain>
    </source>
</reference>
<dbReference type="PANTHER" id="PTHR43122">
    <property type="entry name" value="FERREDOXIN SUBUNIT OF PYRUVATE:FLAVODOXIN OXIDOREDUCTASE-RELATED"/>
    <property type="match status" value="1"/>
</dbReference>
<sequence length="250" mass="28910">MRGAVVYFSGTGNTEYVAKLFQNELNNRGYEITLIDVSKTIDFRDDYSFFVFGSCIHAEMFPIVFMDWVKKNIKQGNNRKCIVFSTQAANTAAGANVFADELKDKGFDIRAVEHITMPNNYYLVGFGKDSQEKKDILKQQAKQIVKKVADDFVEGKMSIKTSTKFRNTFGKMAYFMFLKYSKTWAKKKISVDTKLCIKCMKCIKDCPTENIYFEDEIKFKDKCISCQRCLHSCPVNAFKYKGKHFEKYTI</sequence>
<dbReference type="SUPFAM" id="SSF52218">
    <property type="entry name" value="Flavoproteins"/>
    <property type="match status" value="1"/>
</dbReference>
<dbReference type="PATRIC" id="fig|1121328.3.peg.1327"/>
<dbReference type="GO" id="GO:0046872">
    <property type="term" value="F:metal ion binding"/>
    <property type="evidence" value="ECO:0007669"/>
    <property type="project" value="UniProtKB-KW"/>
</dbReference>
<keyword evidence="1" id="KW-0479">Metal-binding</keyword>
<dbReference type="Proteomes" id="UP000323392">
    <property type="component" value="Unassembled WGS sequence"/>
</dbReference>
<dbReference type="Proteomes" id="UP000092605">
    <property type="component" value="Unassembled WGS sequence"/>
</dbReference>
<evidence type="ECO:0000256" key="2">
    <source>
        <dbReference type="ARBA" id="ARBA00023004"/>
    </source>
</evidence>
<organism evidence="5 7">
    <name type="scientific">Alkalithermobacter thermoalcaliphilus JW-YL-7 = DSM 7308</name>
    <dbReference type="NCBI Taxonomy" id="1121328"/>
    <lineage>
        <taxon>Bacteria</taxon>
        <taxon>Bacillati</taxon>
        <taxon>Bacillota</taxon>
        <taxon>Clostridia</taxon>
        <taxon>Peptostreptococcales</taxon>
        <taxon>Tepidibacteraceae</taxon>
        <taxon>Alkalithermobacter</taxon>
    </lineage>
</organism>
<dbReference type="OrthoDB" id="9813995at2"/>
<evidence type="ECO:0000313" key="6">
    <source>
        <dbReference type="EMBL" id="SHK41273.1"/>
    </source>
</evidence>
<dbReference type="RefSeq" id="WP_066070775.1">
    <property type="nucleotide sequence ID" value="NZ_FRBG01000001.1"/>
</dbReference>
<dbReference type="InterPro" id="IPR026816">
    <property type="entry name" value="Flavodoxin_dom"/>
</dbReference>
<dbReference type="PROSITE" id="PS00198">
    <property type="entry name" value="4FE4S_FER_1"/>
    <property type="match status" value="1"/>
</dbReference>
<comment type="caution">
    <text evidence="5">The sequence shown here is derived from an EMBL/GenBank/DDBJ whole genome shotgun (WGS) entry which is preliminary data.</text>
</comment>
<protein>
    <submittedName>
        <fullName evidence="6">4Fe-4S dicluster domain-containing protein</fullName>
    </submittedName>
    <submittedName>
        <fullName evidence="5">Flavodoxin domain containing protein</fullName>
    </submittedName>
</protein>
<evidence type="ECO:0000313" key="5">
    <source>
        <dbReference type="EMBL" id="KXZ40244.1"/>
    </source>
</evidence>